<reference evidence="1" key="1">
    <citation type="submission" date="2019-04" db="EMBL/GenBank/DDBJ databases">
        <title>Sequencing of skin fungus with MAO and IRED activity.</title>
        <authorList>
            <person name="Marsaioli A.J."/>
            <person name="Bonatto J.M.C."/>
            <person name="Reis Junior O."/>
        </authorList>
    </citation>
    <scope>NUCLEOTIDE SEQUENCE</scope>
    <source>
        <strain evidence="1">30M1</strain>
    </source>
</reference>
<evidence type="ECO:0000313" key="1">
    <source>
        <dbReference type="EMBL" id="KAF3009876.1"/>
    </source>
</evidence>
<comment type="caution">
    <text evidence="1">The sequence shown here is derived from an EMBL/GenBank/DDBJ whole genome shotgun (WGS) entry which is preliminary data.</text>
</comment>
<proteinExistence type="predicted"/>
<name>A0A9P4WEE9_CURKU</name>
<sequence length="226" mass="26854">MSLGKRKRIDDDDDEEIMNSGFKRRKILKTYPWLFNSTETYLVNLFCVKHIHAPPKPPSFNLFRLPYEIRDKIFRHAYGNQTVHVDITNRRRFGQVINPRLTYTIGWGSFHPNRKIPLQLPPLVSKSYVPCATAPQWKDFWRYIRLFRQFKLSPRHTEFKVDVYTEQKDSQVWKKNPLKPGDASYEDMMELQRVLTDGLLDHSPRRLSRRLADKRRTGFQVNSMGG</sequence>
<dbReference type="EMBL" id="SWKU01000002">
    <property type="protein sequence ID" value="KAF3009876.1"/>
    <property type="molecule type" value="Genomic_DNA"/>
</dbReference>
<accession>A0A9P4WEE9</accession>
<gene>
    <name evidence="1" type="ORF">E8E13_010733</name>
</gene>
<organism evidence="1 2">
    <name type="scientific">Curvularia kusanoi</name>
    <name type="common">Cochliobolus kusanoi</name>
    <dbReference type="NCBI Taxonomy" id="90978"/>
    <lineage>
        <taxon>Eukaryota</taxon>
        <taxon>Fungi</taxon>
        <taxon>Dikarya</taxon>
        <taxon>Ascomycota</taxon>
        <taxon>Pezizomycotina</taxon>
        <taxon>Dothideomycetes</taxon>
        <taxon>Pleosporomycetidae</taxon>
        <taxon>Pleosporales</taxon>
        <taxon>Pleosporineae</taxon>
        <taxon>Pleosporaceae</taxon>
        <taxon>Curvularia</taxon>
    </lineage>
</organism>
<dbReference type="Proteomes" id="UP000801428">
    <property type="component" value="Unassembled WGS sequence"/>
</dbReference>
<dbReference type="AlphaFoldDB" id="A0A9P4WEE9"/>
<protein>
    <submittedName>
        <fullName evidence="1">Uncharacterized protein</fullName>
    </submittedName>
</protein>
<keyword evidence="2" id="KW-1185">Reference proteome</keyword>
<evidence type="ECO:0000313" key="2">
    <source>
        <dbReference type="Proteomes" id="UP000801428"/>
    </source>
</evidence>